<dbReference type="Gene3D" id="1.10.1040.50">
    <property type="match status" value="2"/>
</dbReference>
<keyword evidence="3" id="KW-0560">Oxidoreductase</keyword>
<feature type="domain" description="3-hydroxyacyl-CoA dehydrogenase C-terminal" evidence="9">
    <location>
        <begin position="355"/>
        <end position="441"/>
    </location>
</feature>
<dbReference type="InterPro" id="IPR008927">
    <property type="entry name" value="6-PGluconate_DH-like_C_sf"/>
</dbReference>
<keyword evidence="5" id="KW-0413">Isomerase</keyword>
<comment type="caution">
    <text evidence="10">The sequence shown here is derived from an EMBL/GenBank/DDBJ whole genome shotgun (WGS) entry which is preliminary data.</text>
</comment>
<dbReference type="InterPro" id="IPR001753">
    <property type="entry name" value="Enoyl-CoA_hydra/iso"/>
</dbReference>
<dbReference type="SUPFAM" id="SSF52096">
    <property type="entry name" value="ClpP/crotonase"/>
    <property type="match status" value="1"/>
</dbReference>
<sequence length="459" mass="49286">MQSEAVGYRHTQHVGLLLIDHPPVNVLGAAVRASLAHGLQAALADDAVQVIVIASTGKAFCAGADIAEFNAPMKEPTLQDVFAAIEAASKPVVAAMHGVALGGGLELALACHYRVASRDAKLGLPEITLGVIPGAGGTQRLPRIIGAVAAFDMIVGGTPVDATTARHLGLIDALIQGDLMEGAHQFAEQLLRRGAGPRPTRDRSVDLTGFNPAGVAAVLEKHSRALKGRTTQQLVIEALSAAIQPNFDAGLAMERRLADYSLSTTESRALRHLFFAAQEFKKLGGASGGSFELIGPRMMDAYASESERLMQEGATPEQVDSAMETFGFSAGPARSQKTPASTNGVERRAIDAAEIMERCVLQLINMGARLLEEGVALRAADIDVLWAQSYGFPRYLGGPMFYAGTLGLAHVRQRLEYYRLRLQDDRWTPALLIERLARRGETFEQWDSERRAPEPAHLR</sequence>
<reference evidence="10 11" key="1">
    <citation type="journal article" date="2021" name="Int. J. Syst. Evol. Microbiol.">
        <title>Steroidobacter gossypii sp. nov., isolated from soil of cotton cropping field.</title>
        <authorList>
            <person name="Huang R."/>
            <person name="Yang S."/>
            <person name="Zhen C."/>
            <person name="Liu W."/>
        </authorList>
    </citation>
    <scope>NUCLEOTIDE SEQUENCE [LARGE SCALE GENOMIC DNA]</scope>
    <source>
        <strain evidence="10 11">S1-65</strain>
    </source>
</reference>
<keyword evidence="2" id="KW-0442">Lipid degradation</keyword>
<keyword evidence="7" id="KW-0511">Multifunctional enzyme</keyword>
<proteinExistence type="inferred from homology"/>
<evidence type="ECO:0000313" key="11">
    <source>
        <dbReference type="Proteomes" id="UP000661077"/>
    </source>
</evidence>
<evidence type="ECO:0000256" key="3">
    <source>
        <dbReference type="ARBA" id="ARBA00023002"/>
    </source>
</evidence>
<accession>A0ABS1WYK3</accession>
<dbReference type="Pfam" id="PF00725">
    <property type="entry name" value="3HCDH"/>
    <property type="match status" value="2"/>
</dbReference>
<dbReference type="RefSeq" id="WP_203168120.1">
    <property type="nucleotide sequence ID" value="NZ_JAEVLS010000003.1"/>
</dbReference>
<organism evidence="10 11">
    <name type="scientific">Steroidobacter gossypii</name>
    <dbReference type="NCBI Taxonomy" id="2805490"/>
    <lineage>
        <taxon>Bacteria</taxon>
        <taxon>Pseudomonadati</taxon>
        <taxon>Pseudomonadota</taxon>
        <taxon>Gammaproteobacteria</taxon>
        <taxon>Steroidobacterales</taxon>
        <taxon>Steroidobacteraceae</taxon>
        <taxon>Steroidobacter</taxon>
    </lineage>
</organism>
<keyword evidence="6" id="KW-0456">Lyase</keyword>
<protein>
    <submittedName>
        <fullName evidence="10">Enoyl-CoA hydratase/isomerase family protein</fullName>
    </submittedName>
</protein>
<dbReference type="PROSITE" id="PS00166">
    <property type="entry name" value="ENOYL_COA_HYDRATASE"/>
    <property type="match status" value="1"/>
</dbReference>
<name>A0ABS1WYK3_9GAMM</name>
<dbReference type="PANTHER" id="PTHR23309">
    <property type="entry name" value="3-HYDROXYACYL-COA DEHYROGENASE"/>
    <property type="match status" value="1"/>
</dbReference>
<dbReference type="EMBL" id="JAEVLS010000003">
    <property type="protein sequence ID" value="MBM0106050.1"/>
    <property type="molecule type" value="Genomic_DNA"/>
</dbReference>
<dbReference type="InterPro" id="IPR029045">
    <property type="entry name" value="ClpP/crotonase-like_dom_sf"/>
</dbReference>
<dbReference type="Gene3D" id="3.90.226.10">
    <property type="entry name" value="2-enoyl-CoA Hydratase, Chain A, domain 1"/>
    <property type="match status" value="1"/>
</dbReference>
<evidence type="ECO:0000256" key="8">
    <source>
        <dbReference type="RuleBase" id="RU003707"/>
    </source>
</evidence>
<keyword evidence="4" id="KW-0576">Peroxisome</keyword>
<evidence type="ECO:0000256" key="5">
    <source>
        <dbReference type="ARBA" id="ARBA00023235"/>
    </source>
</evidence>
<dbReference type="CDD" id="cd06558">
    <property type="entry name" value="crotonase-like"/>
    <property type="match status" value="1"/>
</dbReference>
<comment type="subcellular location">
    <subcellularLocation>
        <location evidence="1">Peroxisome</location>
    </subcellularLocation>
</comment>
<evidence type="ECO:0000256" key="2">
    <source>
        <dbReference type="ARBA" id="ARBA00022963"/>
    </source>
</evidence>
<evidence type="ECO:0000313" key="10">
    <source>
        <dbReference type="EMBL" id="MBM0106050.1"/>
    </source>
</evidence>
<dbReference type="SUPFAM" id="SSF48179">
    <property type="entry name" value="6-phosphogluconate dehydrogenase C-terminal domain-like"/>
    <property type="match status" value="2"/>
</dbReference>
<keyword evidence="2" id="KW-0443">Lipid metabolism</keyword>
<dbReference type="InterPro" id="IPR006108">
    <property type="entry name" value="3HC_DH_C"/>
</dbReference>
<feature type="domain" description="3-hydroxyacyl-CoA dehydrogenase C-terminal" evidence="9">
    <location>
        <begin position="295"/>
        <end position="334"/>
    </location>
</feature>
<dbReference type="Proteomes" id="UP000661077">
    <property type="component" value="Unassembled WGS sequence"/>
</dbReference>
<dbReference type="Pfam" id="PF00378">
    <property type="entry name" value="ECH_1"/>
    <property type="match status" value="1"/>
</dbReference>
<gene>
    <name evidence="10" type="ORF">JM946_15055</name>
</gene>
<evidence type="ECO:0000256" key="1">
    <source>
        <dbReference type="ARBA" id="ARBA00004275"/>
    </source>
</evidence>
<comment type="similarity">
    <text evidence="8">Belongs to the enoyl-CoA hydratase/isomerase family.</text>
</comment>
<evidence type="ECO:0000256" key="7">
    <source>
        <dbReference type="ARBA" id="ARBA00023268"/>
    </source>
</evidence>
<keyword evidence="11" id="KW-1185">Reference proteome</keyword>
<evidence type="ECO:0000256" key="6">
    <source>
        <dbReference type="ARBA" id="ARBA00023239"/>
    </source>
</evidence>
<evidence type="ECO:0000256" key="4">
    <source>
        <dbReference type="ARBA" id="ARBA00023140"/>
    </source>
</evidence>
<evidence type="ECO:0000259" key="9">
    <source>
        <dbReference type="Pfam" id="PF00725"/>
    </source>
</evidence>
<dbReference type="InterPro" id="IPR018376">
    <property type="entry name" value="Enoyl-CoA_hyd/isom_CS"/>
</dbReference>